<feature type="compositionally biased region" description="Basic and acidic residues" evidence="1">
    <location>
        <begin position="995"/>
        <end position="1007"/>
    </location>
</feature>
<feature type="compositionally biased region" description="Basic and acidic residues" evidence="1">
    <location>
        <begin position="672"/>
        <end position="694"/>
    </location>
</feature>
<dbReference type="Proteomes" id="UP001146793">
    <property type="component" value="Unassembled WGS sequence"/>
</dbReference>
<feature type="compositionally biased region" description="Low complexity" evidence="1">
    <location>
        <begin position="330"/>
        <end position="347"/>
    </location>
</feature>
<dbReference type="EMBL" id="JANTQA010000051">
    <property type="protein sequence ID" value="KAJ3430459.1"/>
    <property type="molecule type" value="Genomic_DNA"/>
</dbReference>
<feature type="compositionally biased region" description="Basic residues" evidence="1">
    <location>
        <begin position="561"/>
        <end position="578"/>
    </location>
</feature>
<gene>
    <name evidence="2" type="ORF">M0812_23467</name>
</gene>
<feature type="region of interest" description="Disordered" evidence="1">
    <location>
        <begin position="232"/>
        <end position="483"/>
    </location>
</feature>
<feature type="compositionally biased region" description="Basic residues" evidence="1">
    <location>
        <begin position="521"/>
        <end position="530"/>
    </location>
</feature>
<dbReference type="AlphaFoldDB" id="A0AAV7YNW3"/>
<evidence type="ECO:0000256" key="1">
    <source>
        <dbReference type="SAM" id="MobiDB-lite"/>
    </source>
</evidence>
<feature type="compositionally biased region" description="Basic residues" evidence="1">
    <location>
        <begin position="237"/>
        <end position="255"/>
    </location>
</feature>
<evidence type="ECO:0000313" key="2">
    <source>
        <dbReference type="EMBL" id="KAJ3430459.1"/>
    </source>
</evidence>
<evidence type="ECO:0000313" key="3">
    <source>
        <dbReference type="Proteomes" id="UP001146793"/>
    </source>
</evidence>
<feature type="compositionally biased region" description="Basic residues" evidence="1">
    <location>
        <begin position="929"/>
        <end position="944"/>
    </location>
</feature>
<feature type="compositionally biased region" description="Low complexity" evidence="1">
    <location>
        <begin position="461"/>
        <end position="483"/>
    </location>
</feature>
<feature type="compositionally biased region" description="Polar residues" evidence="1">
    <location>
        <begin position="912"/>
        <end position="928"/>
    </location>
</feature>
<feature type="region of interest" description="Disordered" evidence="1">
    <location>
        <begin position="507"/>
        <end position="696"/>
    </location>
</feature>
<reference evidence="2" key="1">
    <citation type="submission" date="2022-08" db="EMBL/GenBank/DDBJ databases">
        <title>Novel sulphate-reducing endosymbionts in the free-living metamonad Anaeramoeba.</title>
        <authorList>
            <person name="Jerlstrom-Hultqvist J."/>
            <person name="Cepicka I."/>
            <person name="Gallot-Lavallee L."/>
            <person name="Salas-Leiva D."/>
            <person name="Curtis B.A."/>
            <person name="Zahonova K."/>
            <person name="Pipaliya S."/>
            <person name="Dacks J."/>
            <person name="Roger A.J."/>
        </authorList>
    </citation>
    <scope>NUCLEOTIDE SEQUENCE</scope>
    <source>
        <strain evidence="2">Busselton2</strain>
    </source>
</reference>
<feature type="compositionally biased region" description="Basic residues" evidence="1">
    <location>
        <begin position="449"/>
        <end position="458"/>
    </location>
</feature>
<sequence>MLVLPQYKNLDSLKYNPGQQIKKYVSSKQSATKEGLNFIQQILQSDSLTMEEAFSPDCLHLLNLVNILFPCEYTEIVTTTNYAKQKKLNLMSYLSALQNTKYRIKGFPIEQYLDSNRSAIQQMALTVLYLKSEYEQKGAQPFYDLEKRTFYLHTMNLVSKKKKYLTTRTKGLNPFLTNQKNIEKLNHSKEMKIRNIFWQRKKVQMQFFQKRKKELKKEIMTNYKLKQILREKESHYSKSKRFQKSNLQKKSKPNYHSHSSSDTRYNYSSNSSSDLHYNYSPNSSTDRSYNNSFSNSSAERKYNNSSSNSSSDRPYDYPSNSLARRKYNYSSNSSADRKYSNSSSNSSAERKYNYPSNSSANWKYDYSSNSSAHRKYNYSSNSDSSERIFSKKKKSKNLDSRSYRGASDNFSDDPYGYLSDESHASDFDNNYKNQKRKYNKEKEMENSLQKRKNMHKSMPKPTESNYPNSNSTSTTDYDSGSNYNSDSYSNSDFNYGLYYGFNSNSGYESEDIKKPNTISRKQNKPNKGTKKITPYKTNKKTDHYNNEHIKHKHQKNYEKHKSNRYSHFKYSSPKKTKNNNHESNNSDSGSDFNYGWYYKSNSDFDYEPKPRQNPNTLSRKKNRLNKGTNKRTPYKKNKKSHHYYNTSNKLSHGEKNPNNKKRNSNMKNHPNKRNEQKNRYTRKDKGKENRDSRYNSKRIIIPKQTLMRKPYELSKYEASHSVIPFPLDQENFYLKNELETIFQKDLEKNPQKCGYLHLIFHILNITDNWRNNDKRESIYFTKKFGFGEFIHVCNQAYKEALQLRNSEQASIKVQMKKRHWENYHDGEIELTNKFLNLNLYAKEKPLFHKPLSRYAIEILVKKTSLDEISLKYSEKEENSQFKIKFENEIAAIHGLVTLIQFFVTANSTQGFKNKANLKSPSKTKQNGKTNRHKKPTKTKAKSSSKKYNEPKKSKKGQKTNKGQNTHKGQKKDKGKKKDQVQKTNKGQKTNKRQKKDQEQKKNKEKKTNKEKKKTRTSNTKKKSKNEKRNKPNKSNKSNKPIKPIKIKVTRNPKKYNKSNKPKNSKKYKQINKEENIKNVQGFESPKLSAPNKKFLKKMANVDQVGKNNTVESVMKKYKSQNGVNFLISIFNPSKKSLVPGFIKVRNKKLMVGTGNKTVFNVPYKTNPKVEKFVNKDKAFKLSWTQDKKWSKDNKTTSIHIYCSKRSERSLITKTIVYFIKDCKLQNL</sequence>
<feature type="compositionally biased region" description="Basic and acidic residues" evidence="1">
    <location>
        <begin position="539"/>
        <end position="548"/>
    </location>
</feature>
<feature type="compositionally biased region" description="Basic residues" evidence="1">
    <location>
        <begin position="618"/>
        <end position="642"/>
    </location>
</feature>
<feature type="compositionally biased region" description="Polar residues" evidence="1">
    <location>
        <begin position="581"/>
        <end position="591"/>
    </location>
</feature>
<feature type="compositionally biased region" description="Polar residues" evidence="1">
    <location>
        <begin position="354"/>
        <end position="383"/>
    </location>
</feature>
<feature type="compositionally biased region" description="Low complexity" evidence="1">
    <location>
        <begin position="303"/>
        <end position="321"/>
    </location>
</feature>
<feature type="compositionally biased region" description="Polar residues" evidence="1">
    <location>
        <begin position="256"/>
        <end position="297"/>
    </location>
</feature>
<feature type="region of interest" description="Disordered" evidence="1">
    <location>
        <begin position="912"/>
        <end position="1069"/>
    </location>
</feature>
<feature type="compositionally biased region" description="Basic residues" evidence="1">
    <location>
        <begin position="1008"/>
        <end position="1033"/>
    </location>
</feature>
<proteinExistence type="predicted"/>
<feature type="compositionally biased region" description="Basic residues" evidence="1">
    <location>
        <begin position="1042"/>
        <end position="1069"/>
    </location>
</feature>
<protein>
    <recommendedName>
        <fullName evidence="4">Calponin-homology (CH) domain-containing protein</fullName>
    </recommendedName>
</protein>
<accession>A0AAV7YNW3</accession>
<organism evidence="2 3">
    <name type="scientific">Anaeramoeba flamelloides</name>
    <dbReference type="NCBI Taxonomy" id="1746091"/>
    <lineage>
        <taxon>Eukaryota</taxon>
        <taxon>Metamonada</taxon>
        <taxon>Anaeramoebidae</taxon>
        <taxon>Anaeramoeba</taxon>
    </lineage>
</organism>
<evidence type="ECO:0008006" key="4">
    <source>
        <dbReference type="Google" id="ProtNLM"/>
    </source>
</evidence>
<name>A0AAV7YNW3_9EUKA</name>
<comment type="caution">
    <text evidence="2">The sequence shown here is derived from an EMBL/GenBank/DDBJ whole genome shotgun (WGS) entry which is preliminary data.</text>
</comment>